<dbReference type="PANTHER" id="PTHR43625">
    <property type="entry name" value="AFLATOXIN B1 ALDEHYDE REDUCTASE"/>
    <property type="match status" value="1"/>
</dbReference>
<dbReference type="EMBL" id="KV878348">
    <property type="protein sequence ID" value="OJJ44328.1"/>
    <property type="molecule type" value="Genomic_DNA"/>
</dbReference>
<keyword evidence="4" id="KW-1185">Reference proteome</keyword>
<dbReference type="GO" id="GO:0016491">
    <property type="term" value="F:oxidoreductase activity"/>
    <property type="evidence" value="ECO:0007669"/>
    <property type="project" value="UniProtKB-KW"/>
</dbReference>
<dbReference type="Proteomes" id="UP000184188">
    <property type="component" value="Unassembled WGS sequence"/>
</dbReference>
<dbReference type="PANTHER" id="PTHR43625:SF40">
    <property type="entry name" value="ALDO-KETO REDUCTASE YAKC [NADP(+)]"/>
    <property type="match status" value="1"/>
</dbReference>
<reference evidence="4" key="1">
    <citation type="journal article" date="2017" name="Genome Biol.">
        <title>Comparative genomics reveals high biological diversity and specific adaptations in the industrially and medically important fungal genus Aspergillus.</title>
        <authorList>
            <person name="de Vries R.P."/>
            <person name="Riley R."/>
            <person name="Wiebenga A."/>
            <person name="Aguilar-Osorio G."/>
            <person name="Amillis S."/>
            <person name="Uchima C.A."/>
            <person name="Anderluh G."/>
            <person name="Asadollahi M."/>
            <person name="Askin M."/>
            <person name="Barry K."/>
            <person name="Battaglia E."/>
            <person name="Bayram O."/>
            <person name="Benocci T."/>
            <person name="Braus-Stromeyer S.A."/>
            <person name="Caldana C."/>
            <person name="Canovas D."/>
            <person name="Cerqueira G.C."/>
            <person name="Chen F."/>
            <person name="Chen W."/>
            <person name="Choi C."/>
            <person name="Clum A."/>
            <person name="Dos Santos R.A."/>
            <person name="Damasio A.R."/>
            <person name="Diallinas G."/>
            <person name="Emri T."/>
            <person name="Fekete E."/>
            <person name="Flipphi M."/>
            <person name="Freyberg S."/>
            <person name="Gallo A."/>
            <person name="Gournas C."/>
            <person name="Habgood R."/>
            <person name="Hainaut M."/>
            <person name="Harispe M.L."/>
            <person name="Henrissat B."/>
            <person name="Hilden K.S."/>
            <person name="Hope R."/>
            <person name="Hossain A."/>
            <person name="Karabika E."/>
            <person name="Karaffa L."/>
            <person name="Karanyi Z."/>
            <person name="Krasevec N."/>
            <person name="Kuo A."/>
            <person name="Kusch H."/>
            <person name="LaButti K."/>
            <person name="Lagendijk E.L."/>
            <person name="Lapidus A."/>
            <person name="Levasseur A."/>
            <person name="Lindquist E."/>
            <person name="Lipzen A."/>
            <person name="Logrieco A.F."/>
            <person name="MacCabe A."/>
            <person name="Maekelae M.R."/>
            <person name="Malavazi I."/>
            <person name="Melin P."/>
            <person name="Meyer V."/>
            <person name="Mielnichuk N."/>
            <person name="Miskei M."/>
            <person name="Molnar A.P."/>
            <person name="Mule G."/>
            <person name="Ngan C.Y."/>
            <person name="Orejas M."/>
            <person name="Orosz E."/>
            <person name="Ouedraogo J.P."/>
            <person name="Overkamp K.M."/>
            <person name="Park H.-S."/>
            <person name="Perrone G."/>
            <person name="Piumi F."/>
            <person name="Punt P.J."/>
            <person name="Ram A.F."/>
            <person name="Ramon A."/>
            <person name="Rauscher S."/>
            <person name="Record E."/>
            <person name="Riano-Pachon D.M."/>
            <person name="Robert V."/>
            <person name="Roehrig J."/>
            <person name="Ruller R."/>
            <person name="Salamov A."/>
            <person name="Salih N.S."/>
            <person name="Samson R.A."/>
            <person name="Sandor E."/>
            <person name="Sanguinetti M."/>
            <person name="Schuetze T."/>
            <person name="Sepcic K."/>
            <person name="Shelest E."/>
            <person name="Sherlock G."/>
            <person name="Sophianopoulou V."/>
            <person name="Squina F.M."/>
            <person name="Sun H."/>
            <person name="Susca A."/>
            <person name="Todd R.B."/>
            <person name="Tsang A."/>
            <person name="Unkles S.E."/>
            <person name="van de Wiele N."/>
            <person name="van Rossen-Uffink D."/>
            <person name="Oliveira J.V."/>
            <person name="Vesth T.C."/>
            <person name="Visser J."/>
            <person name="Yu J.-H."/>
            <person name="Zhou M."/>
            <person name="Andersen M.R."/>
            <person name="Archer D.B."/>
            <person name="Baker S.E."/>
            <person name="Benoit I."/>
            <person name="Brakhage A.A."/>
            <person name="Braus G.H."/>
            <person name="Fischer R."/>
            <person name="Frisvad J.C."/>
            <person name="Goldman G.H."/>
            <person name="Houbraken J."/>
            <person name="Oakley B."/>
            <person name="Pocsi I."/>
            <person name="Scazzocchio C."/>
            <person name="Seiboth B."/>
            <person name="vanKuyk P.A."/>
            <person name="Wortman J."/>
            <person name="Dyer P.S."/>
            <person name="Grigoriev I.V."/>
        </authorList>
    </citation>
    <scope>NUCLEOTIDE SEQUENCE [LARGE SCALE GENOMIC DNA]</scope>
    <source>
        <strain evidence="4">CBS 506.65</strain>
    </source>
</reference>
<dbReference type="RefSeq" id="XP_022578838.1">
    <property type="nucleotide sequence ID" value="XM_022726018.1"/>
</dbReference>
<name>A0A1L9SAZ7_9EURO</name>
<dbReference type="InterPro" id="IPR020471">
    <property type="entry name" value="AKR"/>
</dbReference>
<keyword evidence="1" id="KW-0560">Oxidoreductase</keyword>
<dbReference type="InterPro" id="IPR050791">
    <property type="entry name" value="Aldo-Keto_reductase"/>
</dbReference>
<organism evidence="3 4">
    <name type="scientific">Penicilliopsis zonata CBS 506.65</name>
    <dbReference type="NCBI Taxonomy" id="1073090"/>
    <lineage>
        <taxon>Eukaryota</taxon>
        <taxon>Fungi</taxon>
        <taxon>Dikarya</taxon>
        <taxon>Ascomycota</taxon>
        <taxon>Pezizomycotina</taxon>
        <taxon>Eurotiomycetes</taxon>
        <taxon>Eurotiomycetidae</taxon>
        <taxon>Eurotiales</taxon>
        <taxon>Aspergillaceae</taxon>
        <taxon>Penicilliopsis</taxon>
    </lineage>
</organism>
<sequence length="340" mass="37700">MATCKQPVRRSLGRNGPQIPRLGLGLMGASSHYCVPGSDAERLAFLDEAYKRGETFWDSAQIYGDSEELLGKWFAANPEKRKDIFLATKFGVKITGTGFTVDTTSENCRASIEQSLKRLGLEYVDIYYPHRLDKVTPIEKTVEAMVELKKAGKVKYLGLCECSAESLRRAHTVHPISCVQIEYNPFCLQIESPETRLLETARELGVAIVSYSPLGHGLLAGTVRDRGDFIRPGDMRVKLPLFSEENLQKNLTIVDRIAAIARAKSLTPAQLTLAWILAQGDDIFAIPGTTKIHRLEENLESLSVFLSEEEERAIRELGQGMLGTQFQAATGYSFADTPTL</sequence>
<dbReference type="InterPro" id="IPR036812">
    <property type="entry name" value="NAD(P)_OxRdtase_dom_sf"/>
</dbReference>
<dbReference type="AlphaFoldDB" id="A0A1L9SAZ7"/>
<proteinExistence type="predicted"/>
<evidence type="ECO:0000313" key="3">
    <source>
        <dbReference type="EMBL" id="OJJ44328.1"/>
    </source>
</evidence>
<dbReference type="VEuPathDB" id="FungiDB:ASPZODRAFT_153788"/>
<dbReference type="InterPro" id="IPR023210">
    <property type="entry name" value="NADP_OxRdtase_dom"/>
</dbReference>
<dbReference type="Pfam" id="PF00248">
    <property type="entry name" value="Aldo_ket_red"/>
    <property type="match status" value="1"/>
</dbReference>
<dbReference type="SUPFAM" id="SSF51430">
    <property type="entry name" value="NAD(P)-linked oxidoreductase"/>
    <property type="match status" value="1"/>
</dbReference>
<evidence type="ECO:0000259" key="2">
    <source>
        <dbReference type="Pfam" id="PF00248"/>
    </source>
</evidence>
<dbReference type="GO" id="GO:0005737">
    <property type="term" value="C:cytoplasm"/>
    <property type="evidence" value="ECO:0007669"/>
    <property type="project" value="TreeGrafter"/>
</dbReference>
<dbReference type="GeneID" id="34612482"/>
<protein>
    <recommendedName>
        <fullName evidence="2">NADP-dependent oxidoreductase domain-containing protein</fullName>
    </recommendedName>
</protein>
<accession>A0A1L9SAZ7</accession>
<dbReference type="Gene3D" id="3.20.20.100">
    <property type="entry name" value="NADP-dependent oxidoreductase domain"/>
    <property type="match status" value="1"/>
</dbReference>
<evidence type="ECO:0000313" key="4">
    <source>
        <dbReference type="Proteomes" id="UP000184188"/>
    </source>
</evidence>
<gene>
    <name evidence="3" type="ORF">ASPZODRAFT_153788</name>
</gene>
<dbReference type="PRINTS" id="PR00069">
    <property type="entry name" value="ALDKETRDTASE"/>
</dbReference>
<feature type="domain" description="NADP-dependent oxidoreductase" evidence="2">
    <location>
        <begin position="21"/>
        <end position="317"/>
    </location>
</feature>
<dbReference type="STRING" id="1073090.A0A1L9SAZ7"/>
<dbReference type="OrthoDB" id="37537at2759"/>
<evidence type="ECO:0000256" key="1">
    <source>
        <dbReference type="ARBA" id="ARBA00023002"/>
    </source>
</evidence>